<protein>
    <recommendedName>
        <fullName evidence="2">Peptidase M24 domain-containing protein</fullName>
    </recommendedName>
</protein>
<comment type="similarity">
    <text evidence="1">Belongs to the peptidase M24 family.</text>
</comment>
<reference evidence="3 4" key="1">
    <citation type="submission" date="2018-09" db="EMBL/GenBank/DDBJ databases">
        <title>Genomic investigation of the strawberry pathogen Phytophthora fragariae indicates pathogenicity is determined by transcriptional variation in three key races.</title>
        <authorList>
            <person name="Adams T.M."/>
            <person name="Armitage A.D."/>
            <person name="Sobczyk M.K."/>
            <person name="Bates H.J."/>
            <person name="Dunwell J.M."/>
            <person name="Nellist C.F."/>
            <person name="Harrison R.J."/>
        </authorList>
    </citation>
    <scope>NUCLEOTIDE SEQUENCE [LARGE SCALE GENOMIC DNA]</scope>
    <source>
        <strain evidence="3 4">SCRP324</strain>
    </source>
</reference>
<dbReference type="PANTHER" id="PTHR10804:SF11">
    <property type="entry name" value="PROLIFERATION-ASSOCIATED PROTEIN 2G4"/>
    <property type="match status" value="1"/>
</dbReference>
<dbReference type="InterPro" id="IPR000994">
    <property type="entry name" value="Pept_M24"/>
</dbReference>
<evidence type="ECO:0000259" key="2">
    <source>
        <dbReference type="Pfam" id="PF00557"/>
    </source>
</evidence>
<dbReference type="Gene3D" id="3.90.230.10">
    <property type="entry name" value="Creatinase/methionine aminopeptidase superfamily"/>
    <property type="match status" value="1"/>
</dbReference>
<proteinExistence type="inferred from homology"/>
<dbReference type="Proteomes" id="UP000435112">
    <property type="component" value="Unassembled WGS sequence"/>
</dbReference>
<dbReference type="PANTHER" id="PTHR10804">
    <property type="entry name" value="PROTEASE FAMILY M24 METHIONYL AMINOPEPTIDASE, AMINOPEPTIDASE P"/>
    <property type="match status" value="1"/>
</dbReference>
<dbReference type="PRINTS" id="PR00599">
    <property type="entry name" value="MAPEPTIDASE"/>
</dbReference>
<dbReference type="Pfam" id="PF00557">
    <property type="entry name" value="Peptidase_M24"/>
    <property type="match status" value="1"/>
</dbReference>
<dbReference type="InterPro" id="IPR001714">
    <property type="entry name" value="Pept_M24_MAP"/>
</dbReference>
<accession>A0A6A3IIT4</accession>
<evidence type="ECO:0000256" key="1">
    <source>
        <dbReference type="ARBA" id="ARBA00007319"/>
    </source>
</evidence>
<evidence type="ECO:0000313" key="3">
    <source>
        <dbReference type="EMBL" id="KAE8981512.1"/>
    </source>
</evidence>
<organism evidence="3 4">
    <name type="scientific">Phytophthora rubi</name>
    <dbReference type="NCBI Taxonomy" id="129364"/>
    <lineage>
        <taxon>Eukaryota</taxon>
        <taxon>Sar</taxon>
        <taxon>Stramenopiles</taxon>
        <taxon>Oomycota</taxon>
        <taxon>Peronosporomycetes</taxon>
        <taxon>Peronosporales</taxon>
        <taxon>Peronosporaceae</taxon>
        <taxon>Phytophthora</taxon>
    </lineage>
</organism>
<dbReference type="AlphaFoldDB" id="A0A6A3IIT4"/>
<evidence type="ECO:0000313" key="4">
    <source>
        <dbReference type="Proteomes" id="UP000435112"/>
    </source>
</evidence>
<dbReference type="SUPFAM" id="SSF55920">
    <property type="entry name" value="Creatinase/aminopeptidase"/>
    <property type="match status" value="1"/>
</dbReference>
<feature type="non-terminal residue" evidence="3">
    <location>
        <position position="228"/>
    </location>
</feature>
<dbReference type="InterPro" id="IPR036005">
    <property type="entry name" value="Creatinase/aminopeptidase-like"/>
</dbReference>
<dbReference type="InterPro" id="IPR047113">
    <property type="entry name" value="PA2G4/ARX1"/>
</dbReference>
<feature type="domain" description="Peptidase M24" evidence="2">
    <location>
        <begin position="141"/>
        <end position="200"/>
    </location>
</feature>
<gene>
    <name evidence="3" type="ORF">PR002_g23807</name>
</gene>
<comment type="caution">
    <text evidence="3">The sequence shown here is derived from an EMBL/GenBank/DDBJ whole genome shotgun (WGS) entry which is preliminary data.</text>
</comment>
<sequence>MAPTRRALAGDACGDGEHFGLPLALDDASWEMRQPWQGRRRPRSSDWLAVRWPTGHHSHPLDRAREPAVGPVRISSALPECRDWQGLSARLHLQRSFLFTSQSPGFSVQQWFEPLHLNVATLIISPLQSPTERAPNRAASEKTDKGVAFPTCASANEIVCHFSPLPNESLSLQAGDWVKIDLGCHIDGYVAVVAHTAVVPAEGSAAAAEFPQLQGEEADVLKCAHDAV</sequence>
<name>A0A6A3IIT4_9STRA</name>
<dbReference type="EMBL" id="QXFU01002788">
    <property type="protein sequence ID" value="KAE8981512.1"/>
    <property type="molecule type" value="Genomic_DNA"/>
</dbReference>